<dbReference type="InterPro" id="IPR029058">
    <property type="entry name" value="AB_hydrolase_fold"/>
</dbReference>
<protein>
    <recommendedName>
        <fullName evidence="3">Alpha/beta hydrolase</fullName>
    </recommendedName>
</protein>
<name>A0A250IUP2_9BACT</name>
<organism evidence="1 2">
    <name type="scientific">Cystobacter fuscus</name>
    <dbReference type="NCBI Taxonomy" id="43"/>
    <lineage>
        <taxon>Bacteria</taxon>
        <taxon>Pseudomonadati</taxon>
        <taxon>Myxococcota</taxon>
        <taxon>Myxococcia</taxon>
        <taxon>Myxococcales</taxon>
        <taxon>Cystobacterineae</taxon>
        <taxon>Archangiaceae</taxon>
        <taxon>Cystobacter</taxon>
    </lineage>
</organism>
<accession>A0A250IUP2</accession>
<dbReference type="RefSeq" id="WP_198316430.1">
    <property type="nucleotide sequence ID" value="NZ_CP022098.1"/>
</dbReference>
<evidence type="ECO:0000313" key="1">
    <source>
        <dbReference type="EMBL" id="ATB34960.1"/>
    </source>
</evidence>
<dbReference type="SUPFAM" id="SSF53474">
    <property type="entry name" value="alpha/beta-Hydrolases"/>
    <property type="match status" value="1"/>
</dbReference>
<gene>
    <name evidence="1" type="ORF">CYFUS_000372</name>
</gene>
<dbReference type="AlphaFoldDB" id="A0A250IUP2"/>
<proteinExistence type="predicted"/>
<evidence type="ECO:0008006" key="3">
    <source>
        <dbReference type="Google" id="ProtNLM"/>
    </source>
</evidence>
<dbReference type="Gene3D" id="3.40.50.1820">
    <property type="entry name" value="alpha/beta hydrolase"/>
    <property type="match status" value="1"/>
</dbReference>
<dbReference type="EMBL" id="CP022098">
    <property type="protein sequence ID" value="ATB34960.1"/>
    <property type="molecule type" value="Genomic_DNA"/>
</dbReference>
<sequence length="387" mass="41476">MRSSLPFRRVTLLALLGAVLLSVPLSLHPLLRGLSLVARASGRDEGLAGHLARWDTQSFTVEDTPVPSRHGPLRARVFRPARPEGRTVLLIPGVHAEGIDEPRLGALARQLATGGLTVLTLELPDLLSYQLTPREPDMIEDAALWASARPELAPDGRVGLMGISFSGGLSLVAAGRPALADKVAFTFSLGGHGDLTRVLAFLCTGVQADGVHRAPHDYGVVILLLNVAGQLVPAEQVEPLRAGILTFLRASHLAMHDARRAAETFAEARRLQAALPEPAATLLRYVNERNVAALGPLLLPHVKDFASARALSPEHSPAPASPVFLLHGTDDTVIPAVESERLAWVLEPRTRVRLLLTPLITHAEMDRVAGAPDVWRLADFWAALLGA</sequence>
<dbReference type="Proteomes" id="UP000217257">
    <property type="component" value="Chromosome"/>
</dbReference>
<reference evidence="1 2" key="1">
    <citation type="submission" date="2017-06" db="EMBL/GenBank/DDBJ databases">
        <title>Sequencing and comparative analysis of myxobacterial genomes.</title>
        <authorList>
            <person name="Rupp O."/>
            <person name="Goesmann A."/>
            <person name="Sogaard-Andersen L."/>
        </authorList>
    </citation>
    <scope>NUCLEOTIDE SEQUENCE [LARGE SCALE GENOMIC DNA]</scope>
    <source>
        <strain evidence="1 2">DSM 52655</strain>
    </source>
</reference>
<dbReference type="KEGG" id="cfus:CYFUS_000372"/>
<evidence type="ECO:0000313" key="2">
    <source>
        <dbReference type="Proteomes" id="UP000217257"/>
    </source>
</evidence>